<dbReference type="InterPro" id="IPR028049">
    <property type="entry name" value="Imm-NTF2"/>
</dbReference>
<gene>
    <name evidence="2" type="ORF">ACKKH4_25885</name>
</gene>
<feature type="domain" description="NTF2 fold immunity protein" evidence="1">
    <location>
        <begin position="9"/>
        <end position="137"/>
    </location>
</feature>
<sequence length="139" mass="16001">MEKEVSVVEALKGFMSEMRDWETAFRDEQMSLIDAEKNTSDCDKKYELELKKVLTRFSVSDERSWARLVDLGCGSPPTYDPERDVINKPVQEGKNYAVVVEQMARLKAVYKFVLKDTGNGWLIVKKETKSGDKWKKTAL</sequence>
<organism evidence="2 3">
    <name type="scientific">Pseudomonas monachiensis</name>
    <dbReference type="NCBI Taxonomy" id="3060212"/>
    <lineage>
        <taxon>Bacteria</taxon>
        <taxon>Pseudomonadati</taxon>
        <taxon>Pseudomonadota</taxon>
        <taxon>Gammaproteobacteria</taxon>
        <taxon>Pseudomonadales</taxon>
        <taxon>Pseudomonadaceae</taxon>
        <taxon>Pseudomonas</taxon>
    </lineage>
</organism>
<dbReference type="Proteomes" id="UP001631987">
    <property type="component" value="Unassembled WGS sequence"/>
</dbReference>
<keyword evidence="3" id="KW-1185">Reference proteome</keyword>
<proteinExistence type="predicted"/>
<name>A0ABW9HH65_9PSED</name>
<evidence type="ECO:0000259" key="1">
    <source>
        <dbReference type="Pfam" id="PF15655"/>
    </source>
</evidence>
<evidence type="ECO:0000313" key="3">
    <source>
        <dbReference type="Proteomes" id="UP001631987"/>
    </source>
</evidence>
<dbReference type="Pfam" id="PF15655">
    <property type="entry name" value="Imm-NTF2"/>
    <property type="match status" value="1"/>
</dbReference>
<dbReference type="EMBL" id="JBJVNW010000020">
    <property type="protein sequence ID" value="MFM9520662.1"/>
    <property type="molecule type" value="Genomic_DNA"/>
</dbReference>
<reference evidence="2 3" key="1">
    <citation type="submission" date="2024-12" db="EMBL/GenBank/DDBJ databases">
        <title>Pseudomonas species isolated from Lotus nodules promote plant growth.</title>
        <authorList>
            <person name="Yu Y.-H."/>
            <person name="Kurtenbach J."/>
            <person name="Crosbie D."/>
            <person name="Brachmann A."/>
            <person name="Marin M."/>
        </authorList>
    </citation>
    <scope>NUCLEOTIDE SEQUENCE [LARGE SCALE GENOMIC DNA]</scope>
    <source>
        <strain evidence="2 3">PLb12A</strain>
    </source>
</reference>
<dbReference type="RefSeq" id="WP_056725177.1">
    <property type="nucleotide sequence ID" value="NZ_CP178857.1"/>
</dbReference>
<comment type="caution">
    <text evidence="2">The sequence shown here is derived from an EMBL/GenBank/DDBJ whole genome shotgun (WGS) entry which is preliminary data.</text>
</comment>
<evidence type="ECO:0000313" key="2">
    <source>
        <dbReference type="EMBL" id="MFM9520662.1"/>
    </source>
</evidence>
<accession>A0ABW9HH65</accession>
<protein>
    <submittedName>
        <fullName evidence="2">NTF2 fold immunity protein</fullName>
    </submittedName>
</protein>